<keyword evidence="3 4" id="KW-0378">Hydrolase</keyword>
<evidence type="ECO:0000256" key="3">
    <source>
        <dbReference type="ARBA" id="ARBA00022801"/>
    </source>
</evidence>
<evidence type="ECO:0000313" key="6">
    <source>
        <dbReference type="EMBL" id="ABP01076.1"/>
    </source>
</evidence>
<dbReference type="GeneID" id="5006658"/>
<dbReference type="Gene3D" id="3.90.226.10">
    <property type="entry name" value="2-enoyl-CoA Hydratase, Chain A, domain 1"/>
    <property type="match status" value="1"/>
</dbReference>
<dbReference type="Gramene" id="ABP01076">
    <property type="protein sequence ID" value="ABP01076"/>
    <property type="gene ID" value="OSTLU_4293"/>
</dbReference>
<dbReference type="PANTHER" id="PTHR43176:SF3">
    <property type="entry name" value="3-HYDROXYISOBUTYRYL-COA HYDROLASE, MITOCHONDRIAL"/>
    <property type="match status" value="1"/>
</dbReference>
<evidence type="ECO:0000256" key="2">
    <source>
        <dbReference type="ARBA" id="ARBA00011915"/>
    </source>
</evidence>
<comment type="similarity">
    <text evidence="4">Belongs to the enoyl-CoA hydratase/isomerase family.</text>
</comment>
<dbReference type="EMBL" id="CP000600">
    <property type="protein sequence ID" value="ABP01076.1"/>
    <property type="molecule type" value="Genomic_DNA"/>
</dbReference>
<dbReference type="AlphaFoldDB" id="A4SBD9"/>
<dbReference type="eggNOG" id="KOG1684">
    <property type="taxonomic scope" value="Eukaryota"/>
</dbReference>
<dbReference type="InterPro" id="IPR029045">
    <property type="entry name" value="ClpP/crotonase-like_dom_sf"/>
</dbReference>
<evidence type="ECO:0000256" key="4">
    <source>
        <dbReference type="RuleBase" id="RU369070"/>
    </source>
</evidence>
<dbReference type="STRING" id="436017.A4SBD9"/>
<dbReference type="SUPFAM" id="SSF52096">
    <property type="entry name" value="ClpP/crotonase"/>
    <property type="match status" value="1"/>
</dbReference>
<dbReference type="PANTHER" id="PTHR43176">
    <property type="entry name" value="3-HYDROXYISOBUTYRYL-COA HYDROLASE-RELATED"/>
    <property type="match status" value="1"/>
</dbReference>
<dbReference type="EC" id="3.1.2.4" evidence="2 4"/>
<gene>
    <name evidence="6" type="ORF">OSTLU_4293</name>
</gene>
<feature type="non-terminal residue" evidence="6">
    <location>
        <position position="330"/>
    </location>
</feature>
<dbReference type="OrthoDB" id="16820at2759"/>
<comment type="function">
    <text evidence="4">Hydrolyzes 3-hydroxyisobutyryl-CoA (HIBYL-CoA), a saline catabolite. Has high activity toward isobutyryl-CoA. Could be an isobutyryl-CoA dehydrogenase that functions in valine catabolism.</text>
</comment>
<organism evidence="6 7">
    <name type="scientific">Ostreococcus lucimarinus (strain CCE9901)</name>
    <dbReference type="NCBI Taxonomy" id="436017"/>
    <lineage>
        <taxon>Eukaryota</taxon>
        <taxon>Viridiplantae</taxon>
        <taxon>Chlorophyta</taxon>
        <taxon>Mamiellophyceae</taxon>
        <taxon>Mamiellales</taxon>
        <taxon>Bathycoccaceae</taxon>
        <taxon>Ostreococcus</taxon>
    </lineage>
</organism>
<accession>A4SBD9</accession>
<evidence type="ECO:0000256" key="1">
    <source>
        <dbReference type="ARBA" id="ARBA00001709"/>
    </source>
</evidence>
<name>A4SBD9_OSTLU</name>
<protein>
    <recommendedName>
        <fullName evidence="2 4">3-hydroxyisobutyryl-CoA hydrolase</fullName>
        <shortName evidence="4">HIB-CoA hydrolase</shortName>
        <shortName evidence="4">HIBYL-CoA-H</shortName>
        <ecNumber evidence="2 4">3.1.2.4</ecNumber>
    </recommendedName>
    <alternativeName>
        <fullName evidence="4">3-hydroxyisobutyryl-coenzyme A hydrolase</fullName>
    </alternativeName>
</protein>
<sequence>VTIDRPRALNALNRDAVERLHELFQRAERDDAAACYLLRGHGSRAFCAGGDVRAVREMVVRGDVDGAIAFFDREFALNAALHALRKPSACVWNGVVMGGGAGLSCYCPVRVATDATVFAMPECAIGLYPDVGAGWFLNALCGHAYATCLSLTGARVRGIDCKRIGLATHYVTMEVWDRETEKRVNALERGASVEDLARAAASGERDEPAATSYLTSERGRAMIDEVFGNDAMSLDDITREIARKEDAAESEAERAFFAECRESVAKASPTSLGVSLELMRRSRGKSLEWVLAMDNALIVKFIHAPDFRRGVEAVLIDKVGAPPPGGWMPA</sequence>
<dbReference type="KEGG" id="olu:OSTLU_4293"/>
<evidence type="ECO:0000313" key="7">
    <source>
        <dbReference type="Proteomes" id="UP000001568"/>
    </source>
</evidence>
<dbReference type="Proteomes" id="UP000001568">
    <property type="component" value="Chromosome 20"/>
</dbReference>
<dbReference type="RefSeq" id="XP_001422759.1">
    <property type="nucleotide sequence ID" value="XM_001422722.1"/>
</dbReference>
<dbReference type="InterPro" id="IPR032259">
    <property type="entry name" value="HIBYL-CoA-H"/>
</dbReference>
<proteinExistence type="inferred from homology"/>
<feature type="domain" description="Enoyl-CoA hydratase/isomerase" evidence="5">
    <location>
        <begin position="1"/>
        <end position="322"/>
    </location>
</feature>
<comment type="pathway">
    <text evidence="4">Amino-acid degradation; L-valine degradation.</text>
</comment>
<dbReference type="InterPro" id="IPR045004">
    <property type="entry name" value="ECH_dom"/>
</dbReference>
<dbReference type="GO" id="GO:0006574">
    <property type="term" value="P:L-valine catabolic process"/>
    <property type="evidence" value="ECO:0007669"/>
    <property type="project" value="UniProtKB-UniRule"/>
</dbReference>
<dbReference type="HOGENOM" id="CLU_009834_22_1_1"/>
<evidence type="ECO:0000259" key="5">
    <source>
        <dbReference type="Pfam" id="PF16113"/>
    </source>
</evidence>
<dbReference type="CDD" id="cd06558">
    <property type="entry name" value="crotonase-like"/>
    <property type="match status" value="1"/>
</dbReference>
<reference evidence="6 7" key="1">
    <citation type="journal article" date="2007" name="Proc. Natl. Acad. Sci. U.S.A.">
        <title>The tiny eukaryote Ostreococcus provides genomic insights into the paradox of plankton speciation.</title>
        <authorList>
            <person name="Palenik B."/>
            <person name="Grimwood J."/>
            <person name="Aerts A."/>
            <person name="Rouze P."/>
            <person name="Salamov A."/>
            <person name="Putnam N."/>
            <person name="Dupont C."/>
            <person name="Jorgensen R."/>
            <person name="Derelle E."/>
            <person name="Rombauts S."/>
            <person name="Zhou K."/>
            <person name="Otillar R."/>
            <person name="Merchant S.S."/>
            <person name="Podell S."/>
            <person name="Gaasterland T."/>
            <person name="Napoli C."/>
            <person name="Gendler K."/>
            <person name="Manuell A."/>
            <person name="Tai V."/>
            <person name="Vallon O."/>
            <person name="Piganeau G."/>
            <person name="Jancek S."/>
            <person name="Heijde M."/>
            <person name="Jabbari K."/>
            <person name="Bowler C."/>
            <person name="Lohr M."/>
            <person name="Robbens S."/>
            <person name="Werner G."/>
            <person name="Dubchak I."/>
            <person name="Pazour G.J."/>
            <person name="Ren Q."/>
            <person name="Paulsen I."/>
            <person name="Delwiche C."/>
            <person name="Schmutz J."/>
            <person name="Rokhsar D."/>
            <person name="Van de Peer Y."/>
            <person name="Moreau H."/>
            <person name="Grigoriev I.V."/>
        </authorList>
    </citation>
    <scope>NUCLEOTIDE SEQUENCE [LARGE SCALE GENOMIC DNA]</scope>
    <source>
        <strain evidence="6 7">CCE9901</strain>
    </source>
</reference>
<dbReference type="OMA" id="YRIACHV"/>
<comment type="catalytic activity">
    <reaction evidence="1 4">
        <text>3-hydroxy-2-methylpropanoyl-CoA + H2O = 3-hydroxy-2-methylpropanoate + CoA + H(+)</text>
        <dbReference type="Rhea" id="RHEA:20888"/>
        <dbReference type="ChEBI" id="CHEBI:11805"/>
        <dbReference type="ChEBI" id="CHEBI:15377"/>
        <dbReference type="ChEBI" id="CHEBI:15378"/>
        <dbReference type="ChEBI" id="CHEBI:57287"/>
        <dbReference type="ChEBI" id="CHEBI:57340"/>
        <dbReference type="EC" id="3.1.2.4"/>
    </reaction>
</comment>
<dbReference type="Pfam" id="PF16113">
    <property type="entry name" value="ECH_2"/>
    <property type="match status" value="1"/>
</dbReference>
<feature type="non-terminal residue" evidence="6">
    <location>
        <position position="1"/>
    </location>
</feature>
<keyword evidence="7" id="KW-1185">Reference proteome</keyword>
<dbReference type="GO" id="GO:0003860">
    <property type="term" value="F:3-hydroxyisobutyryl-CoA hydrolase activity"/>
    <property type="evidence" value="ECO:0007669"/>
    <property type="project" value="UniProtKB-UniRule"/>
</dbReference>